<organism evidence="1 2">
    <name type="scientific">Nocardioides marinquilinus</name>
    <dbReference type="NCBI Taxonomy" id="1210400"/>
    <lineage>
        <taxon>Bacteria</taxon>
        <taxon>Bacillati</taxon>
        <taxon>Actinomycetota</taxon>
        <taxon>Actinomycetes</taxon>
        <taxon>Propionibacteriales</taxon>
        <taxon>Nocardioidaceae</taxon>
        <taxon>Nocardioides</taxon>
    </lineage>
</organism>
<dbReference type="EMBL" id="BAABKG010000005">
    <property type="protein sequence ID" value="GAA5154666.1"/>
    <property type="molecule type" value="Genomic_DNA"/>
</dbReference>
<dbReference type="RefSeq" id="WP_345462589.1">
    <property type="nucleotide sequence ID" value="NZ_BAABKG010000005.1"/>
</dbReference>
<sequence length="116" mass="12406">MPSDHLDPVDVVGLGHVLTHAQQIGLPIPFQATLGPDVASLGGPAVRLDLKSIVDLTEWARYLEKSIETEALTPNVDLHSVEGEVLELPVRLICTIAYDPSVLASIRSASTTGSWL</sequence>
<evidence type="ECO:0000313" key="2">
    <source>
        <dbReference type="Proteomes" id="UP001500221"/>
    </source>
</evidence>
<reference evidence="2" key="1">
    <citation type="journal article" date="2019" name="Int. J. Syst. Evol. Microbiol.">
        <title>The Global Catalogue of Microorganisms (GCM) 10K type strain sequencing project: providing services to taxonomists for standard genome sequencing and annotation.</title>
        <authorList>
            <consortium name="The Broad Institute Genomics Platform"/>
            <consortium name="The Broad Institute Genome Sequencing Center for Infectious Disease"/>
            <person name="Wu L."/>
            <person name="Ma J."/>
        </authorList>
    </citation>
    <scope>NUCLEOTIDE SEQUENCE [LARGE SCALE GENOMIC DNA]</scope>
    <source>
        <strain evidence="2">JCM 18459</strain>
    </source>
</reference>
<evidence type="ECO:0000313" key="1">
    <source>
        <dbReference type="EMBL" id="GAA5154666.1"/>
    </source>
</evidence>
<name>A0ABP9Q0X3_9ACTN</name>
<protein>
    <submittedName>
        <fullName evidence="1">Uncharacterized protein</fullName>
    </submittedName>
</protein>
<dbReference type="Proteomes" id="UP001500221">
    <property type="component" value="Unassembled WGS sequence"/>
</dbReference>
<comment type="caution">
    <text evidence="1">The sequence shown here is derived from an EMBL/GenBank/DDBJ whole genome shotgun (WGS) entry which is preliminary data.</text>
</comment>
<gene>
    <name evidence="1" type="ORF">GCM10023340_38610</name>
</gene>
<proteinExistence type="predicted"/>
<keyword evidence="2" id="KW-1185">Reference proteome</keyword>
<accession>A0ABP9Q0X3</accession>